<proteinExistence type="predicted"/>
<dbReference type="EMBL" id="GBXM01095329">
    <property type="protein sequence ID" value="JAH13248.1"/>
    <property type="molecule type" value="Transcribed_RNA"/>
</dbReference>
<sequence>MTRFYPISLPDSLIYFTLLRIVKGAV</sequence>
<accession>A0A0E9QAY7</accession>
<protein>
    <submittedName>
        <fullName evidence="1">Uncharacterized protein</fullName>
    </submittedName>
</protein>
<organism evidence="1">
    <name type="scientific">Anguilla anguilla</name>
    <name type="common">European freshwater eel</name>
    <name type="synonym">Muraena anguilla</name>
    <dbReference type="NCBI Taxonomy" id="7936"/>
    <lineage>
        <taxon>Eukaryota</taxon>
        <taxon>Metazoa</taxon>
        <taxon>Chordata</taxon>
        <taxon>Craniata</taxon>
        <taxon>Vertebrata</taxon>
        <taxon>Euteleostomi</taxon>
        <taxon>Actinopterygii</taxon>
        <taxon>Neopterygii</taxon>
        <taxon>Teleostei</taxon>
        <taxon>Anguilliformes</taxon>
        <taxon>Anguillidae</taxon>
        <taxon>Anguilla</taxon>
    </lineage>
</organism>
<name>A0A0E9QAY7_ANGAN</name>
<reference evidence="1" key="1">
    <citation type="submission" date="2014-11" db="EMBL/GenBank/DDBJ databases">
        <authorList>
            <person name="Amaro Gonzalez C."/>
        </authorList>
    </citation>
    <scope>NUCLEOTIDE SEQUENCE</scope>
</reference>
<evidence type="ECO:0000313" key="1">
    <source>
        <dbReference type="EMBL" id="JAH13248.1"/>
    </source>
</evidence>
<dbReference type="AlphaFoldDB" id="A0A0E9QAY7"/>
<reference evidence="1" key="2">
    <citation type="journal article" date="2015" name="Fish Shellfish Immunol.">
        <title>Early steps in the European eel (Anguilla anguilla)-Vibrio vulnificus interaction in the gills: Role of the RtxA13 toxin.</title>
        <authorList>
            <person name="Callol A."/>
            <person name="Pajuelo D."/>
            <person name="Ebbesson L."/>
            <person name="Teles M."/>
            <person name="MacKenzie S."/>
            <person name="Amaro C."/>
        </authorList>
    </citation>
    <scope>NUCLEOTIDE SEQUENCE</scope>
</reference>